<dbReference type="EMBL" id="CP011133">
    <property type="protein sequence ID" value="AKE62228.1"/>
    <property type="molecule type" value="Genomic_DNA"/>
</dbReference>
<dbReference type="HOGENOM" id="CLU_2046832_0_0_6"/>
<sequence>MSEKCETGPHDWVANKGRFILTWVLPAILIVITGMMQLAPWMTGSIWAIALSWMGYACLRNARQCGRMHCFFSGPFFLGSAMLALGIGMQWIQWLTFNGLGLFLLIGTPLVCVLPEMFWGTYKVATNGKEE</sequence>
<keyword evidence="1" id="KW-1133">Transmembrane helix</keyword>
<dbReference type="OrthoDB" id="8239048at2"/>
<geneLocation type="plasmid" evidence="2">
    <name>unnamed</name>
</geneLocation>
<evidence type="ECO:0000256" key="1">
    <source>
        <dbReference type="SAM" id="Phobius"/>
    </source>
</evidence>
<feature type="transmembrane region" description="Helical" evidence="1">
    <location>
        <begin position="74"/>
        <end position="94"/>
    </location>
</feature>
<feature type="transmembrane region" description="Helical" evidence="1">
    <location>
        <begin position="20"/>
        <end position="39"/>
    </location>
</feature>
<organism evidence="2 3">
    <name type="scientific">Citrobacter amalonaticus Y19</name>
    <dbReference type="NCBI Taxonomy" id="1261127"/>
    <lineage>
        <taxon>Bacteria</taxon>
        <taxon>Pseudomonadati</taxon>
        <taxon>Pseudomonadota</taxon>
        <taxon>Gammaproteobacteria</taxon>
        <taxon>Enterobacterales</taxon>
        <taxon>Enterobacteriaceae</taxon>
        <taxon>Citrobacter</taxon>
    </lineage>
</organism>
<reference evidence="2 3" key="1">
    <citation type="submission" date="2015-03" db="EMBL/GenBank/DDBJ databases">
        <title>Complete genome sequence of Citrobacter amalonaticus Y19.</title>
        <authorList>
            <person name="Park S."/>
        </authorList>
    </citation>
    <scope>NUCLEOTIDE SEQUENCE [LARGE SCALE GENOMIC DNA]</scope>
    <source>
        <strain evidence="2 3">Y19</strain>
        <plasmid evidence="3">Plasmid</plasmid>
    </source>
</reference>
<protein>
    <submittedName>
        <fullName evidence="2">Uncharacterized protein</fullName>
    </submittedName>
</protein>
<evidence type="ECO:0000313" key="2">
    <source>
        <dbReference type="EMBL" id="AKE62228.1"/>
    </source>
</evidence>
<name>A0A0F6RJ11_CITAM</name>
<dbReference type="Proteomes" id="UP000034085">
    <property type="component" value="Plasmid"/>
</dbReference>
<keyword evidence="1" id="KW-0812">Transmembrane</keyword>
<dbReference type="PATRIC" id="fig|1261127.3.peg.5642"/>
<accession>A0A0F6RJ11</accession>
<dbReference type="RefSeq" id="WP_040133152.1">
    <property type="nucleotide sequence ID" value="NZ_CP011133.1"/>
</dbReference>
<evidence type="ECO:0000313" key="3">
    <source>
        <dbReference type="Proteomes" id="UP000034085"/>
    </source>
</evidence>
<keyword evidence="2" id="KW-0614">Plasmid</keyword>
<proteinExistence type="predicted"/>
<dbReference type="AlphaFoldDB" id="A0A0F6RJ11"/>
<feature type="transmembrane region" description="Helical" evidence="1">
    <location>
        <begin position="100"/>
        <end position="119"/>
    </location>
</feature>
<keyword evidence="1" id="KW-0472">Membrane</keyword>
<gene>
    <name evidence="2" type="ORF">F384_27175</name>
</gene>
<dbReference type="KEGG" id="cama:F384_27175"/>
<feature type="transmembrane region" description="Helical" evidence="1">
    <location>
        <begin position="45"/>
        <end position="62"/>
    </location>
</feature>